<dbReference type="EMBL" id="FOVG01000003">
    <property type="protein sequence ID" value="SFO10589.1"/>
    <property type="molecule type" value="Genomic_DNA"/>
</dbReference>
<reference evidence="2" key="1">
    <citation type="submission" date="2016-10" db="EMBL/GenBank/DDBJ databases">
        <authorList>
            <person name="Varghese N."/>
            <person name="Submissions S."/>
        </authorList>
    </citation>
    <scope>NUCLEOTIDE SEQUENCE [LARGE SCALE GENOMIC DNA]</scope>
    <source>
        <strain evidence="2">OV426</strain>
    </source>
</reference>
<proteinExistence type="predicted"/>
<protein>
    <submittedName>
        <fullName evidence="1">Uncharacterized protein</fullName>
    </submittedName>
</protein>
<dbReference type="AlphaFoldDB" id="A0A1I5EGD8"/>
<name>A0A1I5EGD8_9GAMM</name>
<dbReference type="Proteomes" id="UP000198968">
    <property type="component" value="Unassembled WGS sequence"/>
</dbReference>
<sequence>MASRRELKGIANAINESFVSRNNDFKGYWSIGQIKSLALNNGLTSMTFPLMLSKANPTSELQSYTVCHYANMLNSLLTKQKLPNFWVSNAVINIDFNPNMELAQLYEYTTSGEPFQCTCQITSDAGRDYTSIIYGRCWPHAVAKELKSTRNSS</sequence>
<gene>
    <name evidence="1" type="ORF">SAMN05428971_2925</name>
</gene>
<evidence type="ECO:0000313" key="1">
    <source>
        <dbReference type="EMBL" id="SFO10589.1"/>
    </source>
</evidence>
<organism evidence="1 2">
    <name type="scientific">Candidatus Pantoea varia</name>
    <dbReference type="NCBI Taxonomy" id="1881036"/>
    <lineage>
        <taxon>Bacteria</taxon>
        <taxon>Pseudomonadati</taxon>
        <taxon>Pseudomonadota</taxon>
        <taxon>Gammaproteobacteria</taxon>
        <taxon>Enterobacterales</taxon>
        <taxon>Erwiniaceae</taxon>
        <taxon>Pantoea</taxon>
    </lineage>
</organism>
<accession>A0A1I5EGD8</accession>
<evidence type="ECO:0000313" key="2">
    <source>
        <dbReference type="Proteomes" id="UP000198968"/>
    </source>
</evidence>
<keyword evidence="2" id="KW-1185">Reference proteome</keyword>